<dbReference type="RefSeq" id="XP_004185128.1">
    <property type="nucleotide sequence ID" value="XM_004185080.1"/>
</dbReference>
<dbReference type="OrthoDB" id="28722at2759"/>
<dbReference type="GeneID" id="14884843"/>
<gene>
    <name evidence="1" type="ORF">EIN_281530</name>
</gene>
<accession>A0A0A1TX11</accession>
<dbReference type="Proteomes" id="UP000014680">
    <property type="component" value="Unassembled WGS sequence"/>
</dbReference>
<proteinExistence type="predicted"/>
<name>A0A0A1TX11_ENTIV</name>
<dbReference type="EMBL" id="KB207030">
    <property type="protein sequence ID" value="ELP85782.1"/>
    <property type="molecule type" value="Genomic_DNA"/>
</dbReference>
<protein>
    <submittedName>
        <fullName evidence="1">Uncharacterized protein</fullName>
    </submittedName>
</protein>
<dbReference type="AlphaFoldDB" id="A0A0A1TX11"/>
<reference evidence="1 2" key="1">
    <citation type="submission" date="2012-10" db="EMBL/GenBank/DDBJ databases">
        <authorList>
            <person name="Zafar N."/>
            <person name="Inman J."/>
            <person name="Hall N."/>
            <person name="Lorenzi H."/>
            <person name="Caler E."/>
        </authorList>
    </citation>
    <scope>NUCLEOTIDE SEQUENCE [LARGE SCALE GENOMIC DNA]</scope>
    <source>
        <strain evidence="1 2">IP1</strain>
    </source>
</reference>
<evidence type="ECO:0000313" key="2">
    <source>
        <dbReference type="Proteomes" id="UP000014680"/>
    </source>
</evidence>
<sequence length="348" mass="40851">MTKPIDPRLDTKYKIFLYNELVSTTLISEDVFFSEIEEPPKKKPDLPSPGFSSPLITKFAEGPEWATQKKQILEEYPFVKEKYHLEVEQMHKYKENDFFKEFFASRYFGDTEKNASNSFQETYRRDENEKEKVKKTLRGTFYEKEVASIELKNDGWEGFGTRGITWGVEMMSCRQLDYERNLRVSKTVENINWHSEVVVRQLGKHVKNEESVKYAVTDTKRVNGIRDIGYTSWDKVDPEWCGPIHFESQEKSTLGEQQSDLMLNITDLQSVAKRVGSEQILRFELLCSFCLKCYWKNTENNELKRKFKKIIQNCAEYAEKLLQSCLPLQKPLLDQVVEQLHKAISVQV</sequence>
<organism evidence="1 2">
    <name type="scientific">Entamoeba invadens IP1</name>
    <dbReference type="NCBI Taxonomy" id="370355"/>
    <lineage>
        <taxon>Eukaryota</taxon>
        <taxon>Amoebozoa</taxon>
        <taxon>Evosea</taxon>
        <taxon>Archamoebae</taxon>
        <taxon>Mastigamoebida</taxon>
        <taxon>Entamoebidae</taxon>
        <taxon>Entamoeba</taxon>
    </lineage>
</organism>
<dbReference type="VEuPathDB" id="AmoebaDB:EIN_281530"/>
<evidence type="ECO:0000313" key="1">
    <source>
        <dbReference type="EMBL" id="ELP85782.1"/>
    </source>
</evidence>
<dbReference type="KEGG" id="eiv:EIN_281530"/>
<keyword evidence="2" id="KW-1185">Reference proteome</keyword>
<dbReference type="OMA" id="VENINWH"/>